<dbReference type="Proteomes" id="UP000555103">
    <property type="component" value="Unassembled WGS sequence"/>
</dbReference>
<evidence type="ECO:0000256" key="5">
    <source>
        <dbReference type="ARBA" id="ARBA00022729"/>
    </source>
</evidence>
<dbReference type="InterPro" id="IPR039426">
    <property type="entry name" value="TonB-dep_rcpt-like"/>
</dbReference>
<dbReference type="InterPro" id="IPR037066">
    <property type="entry name" value="Plug_dom_sf"/>
</dbReference>
<dbReference type="SUPFAM" id="SSF49464">
    <property type="entry name" value="Carboxypeptidase regulatory domain-like"/>
    <property type="match status" value="1"/>
</dbReference>
<reference evidence="10 11" key="1">
    <citation type="submission" date="2020-08" db="EMBL/GenBank/DDBJ databases">
        <title>Genomic Encyclopedia of Type Strains, Phase IV (KMG-IV): sequencing the most valuable type-strain genomes for metagenomic binning, comparative biology and taxonomic classification.</title>
        <authorList>
            <person name="Goeker M."/>
        </authorList>
    </citation>
    <scope>NUCLEOTIDE SEQUENCE [LARGE SCALE GENOMIC DNA]</scope>
    <source>
        <strain evidence="10 11">DSM 104969</strain>
    </source>
</reference>
<keyword evidence="2" id="KW-0813">Transport</keyword>
<dbReference type="InterPro" id="IPR012910">
    <property type="entry name" value="Plug_dom"/>
</dbReference>
<name>A0A840CHB5_9BACT</name>
<evidence type="ECO:0000256" key="6">
    <source>
        <dbReference type="ARBA" id="ARBA00023136"/>
    </source>
</evidence>
<dbReference type="Pfam" id="PF13715">
    <property type="entry name" value="CarbopepD_reg_2"/>
    <property type="match status" value="1"/>
</dbReference>
<evidence type="ECO:0000256" key="4">
    <source>
        <dbReference type="ARBA" id="ARBA00022692"/>
    </source>
</evidence>
<dbReference type="InterPro" id="IPR008969">
    <property type="entry name" value="CarboxyPept-like_regulatory"/>
</dbReference>
<dbReference type="Pfam" id="PF07715">
    <property type="entry name" value="Plug"/>
    <property type="match status" value="1"/>
</dbReference>
<evidence type="ECO:0000256" key="1">
    <source>
        <dbReference type="ARBA" id="ARBA00004571"/>
    </source>
</evidence>
<proteinExistence type="predicted"/>
<dbReference type="Gene3D" id="2.170.130.10">
    <property type="entry name" value="TonB-dependent receptor, plug domain"/>
    <property type="match status" value="1"/>
</dbReference>
<dbReference type="InterPro" id="IPR036942">
    <property type="entry name" value="Beta-barrel_TonB_sf"/>
</dbReference>
<keyword evidence="11" id="KW-1185">Reference proteome</keyword>
<dbReference type="GO" id="GO:0044718">
    <property type="term" value="P:siderophore transmembrane transport"/>
    <property type="evidence" value="ECO:0007669"/>
    <property type="project" value="TreeGrafter"/>
</dbReference>
<dbReference type="SUPFAM" id="SSF56935">
    <property type="entry name" value="Porins"/>
    <property type="match status" value="1"/>
</dbReference>
<keyword evidence="4 8" id="KW-0812">Transmembrane</keyword>
<evidence type="ECO:0000256" key="3">
    <source>
        <dbReference type="ARBA" id="ARBA00022452"/>
    </source>
</evidence>
<keyword evidence="8" id="KW-1133">Transmembrane helix</keyword>
<evidence type="ECO:0000313" key="11">
    <source>
        <dbReference type="Proteomes" id="UP000555103"/>
    </source>
</evidence>
<dbReference type="Gene3D" id="2.60.40.1120">
    <property type="entry name" value="Carboxypeptidase-like, regulatory domain"/>
    <property type="match status" value="1"/>
</dbReference>
<keyword evidence="3" id="KW-1134">Transmembrane beta strand</keyword>
<keyword evidence="5" id="KW-0732">Signal</keyword>
<evidence type="ECO:0000313" key="10">
    <source>
        <dbReference type="EMBL" id="MBB4035340.1"/>
    </source>
</evidence>
<keyword evidence="6 8" id="KW-0472">Membrane</keyword>
<evidence type="ECO:0000259" key="9">
    <source>
        <dbReference type="Pfam" id="PF07715"/>
    </source>
</evidence>
<evidence type="ECO:0000256" key="2">
    <source>
        <dbReference type="ARBA" id="ARBA00022448"/>
    </source>
</evidence>
<protein>
    <recommendedName>
        <fullName evidence="9">TonB-dependent receptor plug domain-containing protein</fullName>
    </recommendedName>
</protein>
<feature type="transmembrane region" description="Helical" evidence="8">
    <location>
        <begin position="12"/>
        <end position="29"/>
    </location>
</feature>
<evidence type="ECO:0000256" key="8">
    <source>
        <dbReference type="SAM" id="Phobius"/>
    </source>
</evidence>
<comment type="caution">
    <text evidence="10">The sequence shown here is derived from an EMBL/GenBank/DDBJ whole genome shotgun (WGS) entry which is preliminary data.</text>
</comment>
<dbReference type="RefSeq" id="WP_183306268.1">
    <property type="nucleotide sequence ID" value="NZ_JACIEP010000003.1"/>
</dbReference>
<organism evidence="10 11">
    <name type="scientific">Dysgonomonas hofstadii</name>
    <dbReference type="NCBI Taxonomy" id="637886"/>
    <lineage>
        <taxon>Bacteria</taxon>
        <taxon>Pseudomonadati</taxon>
        <taxon>Bacteroidota</taxon>
        <taxon>Bacteroidia</taxon>
        <taxon>Bacteroidales</taxon>
        <taxon>Dysgonomonadaceae</taxon>
        <taxon>Dysgonomonas</taxon>
    </lineage>
</organism>
<dbReference type="EMBL" id="JACIEP010000003">
    <property type="protein sequence ID" value="MBB4035340.1"/>
    <property type="molecule type" value="Genomic_DNA"/>
</dbReference>
<dbReference type="PANTHER" id="PTHR30069">
    <property type="entry name" value="TONB-DEPENDENT OUTER MEMBRANE RECEPTOR"/>
    <property type="match status" value="1"/>
</dbReference>
<gene>
    <name evidence="10" type="ORF">GGR21_001229</name>
</gene>
<dbReference type="GO" id="GO:0009279">
    <property type="term" value="C:cell outer membrane"/>
    <property type="evidence" value="ECO:0007669"/>
    <property type="project" value="UniProtKB-SubCell"/>
</dbReference>
<keyword evidence="7" id="KW-0998">Cell outer membrane</keyword>
<dbReference type="AlphaFoldDB" id="A0A840CHB5"/>
<evidence type="ECO:0000256" key="7">
    <source>
        <dbReference type="ARBA" id="ARBA00023237"/>
    </source>
</evidence>
<accession>A0A840CHB5</accession>
<feature type="domain" description="TonB-dependent receptor plug" evidence="9">
    <location>
        <begin position="129"/>
        <end position="270"/>
    </location>
</feature>
<comment type="subcellular location">
    <subcellularLocation>
        <location evidence="1">Cell outer membrane</location>
        <topology evidence="1">Multi-pass membrane protein</topology>
    </subcellularLocation>
</comment>
<dbReference type="GO" id="GO:0015344">
    <property type="term" value="F:siderophore uptake transmembrane transporter activity"/>
    <property type="evidence" value="ECO:0007669"/>
    <property type="project" value="TreeGrafter"/>
</dbReference>
<sequence length="942" mass="105463">MNFRLIISRTILVNILVLLFTITCIPLHGQSNSKTVTFRGKVLEKGSQTPLEGATIALPQYSLWAITEKDGTFSIRNTPVGQADLVISILGYISIEQKYTIPEDDLIPVFFLEQNTLRLKEIEVSARTKKEGATPVTNISRAAIDHIQATSLADVLNLLPGSVPANQSLASANTVALRNFVDANTNSGALAKSSQAMGSMGTSIIIDNAPVSNNSNLQILAPSAGVGASFESVAGNGVDLRQISTDNIESVDVIRGIASVQYGDVASGAVIVRSKAGKSPLQVRFKMNPNITQTSATAGHSLGGNNGNLNFSFDYAHSLNKETEAANTYNRYTAKLLYSNTFFKKLRANFSLDFISANDRMKLDEDDESLARKKSSDNTSIRFNANGSYLFNKEWLKTLQYTFSTSYTDQKSHYEEKKSNAESIYSTAMSDNSVVGANPNQHIYDIYGDQLTNWNGNDQNAYAFSTVNSYLAAYNVRGKEWNTFASVKAVFAKDFGGASYRFIVGGDFKSEGNNGEGKTFDDILRPPSTSNGKAIRERAYKDIPFMQIYGAYIEENHRLDIDGRELEMQIGLRLDKQKDIRAEVSPRVNVSMEILKKKLFIRGGYGEITKSAPLMYLYPENAYFDILNYTDKATNVENPQYLMTTRVFDTRNYDLKLAKNRKSEVGFDLFMGRNSLSVTAYYENMKNGYNFFDNYVPIAYDKYVDNGTGLEFDAANSRDVFVRYSKPGNSLSIESKGFDFDLNIARIDAIRTSFVLSGGYIETKSYNRDETYYINNDNLNSQYVGVYEAGFEKYKRTRFATNLRVIHNIPELGFVVSLSAVTTWTNKSQKMVTNDSIPIAYISLADNNRYEFNPDDADESKFSSIVWKNYRSNNRFIAETMPVLWCFNLNLTKEIGKNLSVSFFANNLFSYRPRYRKKGTDTYNTLNPSSFFGIELSAKIPW</sequence>
<dbReference type="PANTHER" id="PTHR30069:SF29">
    <property type="entry name" value="HEMOGLOBIN AND HEMOGLOBIN-HAPTOGLOBIN-BINDING PROTEIN 1-RELATED"/>
    <property type="match status" value="1"/>
</dbReference>
<dbReference type="Gene3D" id="2.40.170.20">
    <property type="entry name" value="TonB-dependent receptor, beta-barrel domain"/>
    <property type="match status" value="1"/>
</dbReference>